<dbReference type="InterPro" id="IPR002182">
    <property type="entry name" value="NB-ARC"/>
</dbReference>
<dbReference type="CDD" id="cd14798">
    <property type="entry name" value="RX-CC_like"/>
    <property type="match status" value="1"/>
</dbReference>
<dbReference type="InterPro" id="IPR038005">
    <property type="entry name" value="RX-like_CC"/>
</dbReference>
<dbReference type="InterPro" id="IPR032675">
    <property type="entry name" value="LRR_dom_sf"/>
</dbReference>
<dbReference type="InterPro" id="IPR027417">
    <property type="entry name" value="P-loop_NTPase"/>
</dbReference>
<evidence type="ECO:0000256" key="4">
    <source>
        <dbReference type="ARBA" id="ARBA00022821"/>
    </source>
</evidence>
<proteinExistence type="predicted"/>
<evidence type="ECO:0000259" key="6">
    <source>
        <dbReference type="Pfam" id="PF00931"/>
    </source>
</evidence>
<reference evidence="9" key="1">
    <citation type="submission" date="2018-02" db="EMBL/GenBank/DDBJ databases">
        <authorList>
            <person name="Cohen D.B."/>
            <person name="Kent A.D."/>
        </authorList>
    </citation>
    <scope>NUCLEOTIDE SEQUENCE</scope>
</reference>
<evidence type="ECO:0000256" key="3">
    <source>
        <dbReference type="ARBA" id="ARBA00022741"/>
    </source>
</evidence>
<keyword evidence="3" id="KW-0547">Nucleotide-binding</keyword>
<dbReference type="Pfam" id="PF18052">
    <property type="entry name" value="Rx_N"/>
    <property type="match status" value="1"/>
</dbReference>
<keyword evidence="1" id="KW-0433">Leucine-rich repeat</keyword>
<dbReference type="InterPro" id="IPR041118">
    <property type="entry name" value="Rx_N"/>
</dbReference>
<evidence type="ECO:0000259" key="8">
    <source>
        <dbReference type="Pfam" id="PF25019"/>
    </source>
</evidence>
<dbReference type="Gene3D" id="3.40.50.300">
    <property type="entry name" value="P-loop containing nucleotide triphosphate hydrolases"/>
    <property type="match status" value="1"/>
</dbReference>
<feature type="domain" description="R13L1/DRL21-like LRR repeat region" evidence="8">
    <location>
        <begin position="771"/>
        <end position="835"/>
    </location>
</feature>
<dbReference type="PANTHER" id="PTHR36766:SF70">
    <property type="entry name" value="DISEASE RESISTANCE PROTEIN RGA4"/>
    <property type="match status" value="1"/>
</dbReference>
<dbReference type="Gene3D" id="1.20.5.4130">
    <property type="match status" value="1"/>
</dbReference>
<accession>A0A2N9GJD8</accession>
<dbReference type="GO" id="GO:0043531">
    <property type="term" value="F:ADP binding"/>
    <property type="evidence" value="ECO:0007669"/>
    <property type="project" value="InterPro"/>
</dbReference>
<sequence>MAELVLSVVAEGIMAKVMSLTSEHISSAWGFKEELRKLRESLTKIQAVLNDAEKRQVSDESVRIWLLELKDVAYRADNVLDVFGYEILRQKVETQNKKKVRSFFSLSNPIVFSFKMVNKIKNINQSLDRIKTDIAVIGLRMESVNSIPKFSLDRETDSFIDDSEVIGRGDDVLEIVNLLIGAGNQQAISVIPIVGMAGLGKTTIAKLVYKHELVKKHFDVMIWVCVSEDFDVKKILREILEFLDKLPKDLRNLINLRHINISHRYIKQLPIDMGRLTCLQTLPFFVIGQDAGRGIEELGCLSQLRGELDIYNLEYVRDKEEAKTANLASRKAGLHKLGFHWSSEREGNNNDVDVLEGLQPNPHLKSLEIQNFMGERFPSWILASDNSMGDLLIFNHLLEIRLSYCKKCEEIPTLGHLPCLKVIEIKGMDNVKCIGTEFYSNYSAEGSSNIRGDSDRIMLFPALKRLVLMNMPNLMEWKDTTEPTTRVVVFPCLEELTIQECGQMKSAPCHFPFLKKLKIRKICSTAFENISSKLTTLTSLDIGYISGLAYLPEQVLKNNTSLMSLEIWYCDDMVSISISPHEDVWAFCTSLRSFFISSCKKLSYLPDALHNLRSIEKFVVANCPNLRSFPSIQGVASLLRSLVMSCGDEVLPIGLQSCTSLSELSITTCPNLISIPDLREFHSLTQLGIWNCPNLKSIPDLQELHSLTEVGISKCRKLPRLPECLKSLTIGGFHEELDAFPSLSSIQHLHASLQTLRLDGWANLNSLPDEIQRFTALKRLRIWRFHVMEALPEWLGNLSSLQSLSLFRCKNLTYLPTAQAMRRLIKLEELRIHDCPKLKERCGKGSDTEWSKIAHIPEIIIDREYI</sequence>
<dbReference type="GO" id="GO:0051707">
    <property type="term" value="P:response to other organism"/>
    <property type="evidence" value="ECO:0007669"/>
    <property type="project" value="UniProtKB-ARBA"/>
</dbReference>
<feature type="domain" description="Disease resistance N-terminal" evidence="7">
    <location>
        <begin position="13"/>
        <end position="99"/>
    </location>
</feature>
<name>A0A2N9GJD8_FAGSY</name>
<dbReference type="EMBL" id="OIVN01001958">
    <property type="protein sequence ID" value="SPC99304.1"/>
    <property type="molecule type" value="Genomic_DNA"/>
</dbReference>
<feature type="domain" description="R13L1/DRL21-like LRR repeat region" evidence="8">
    <location>
        <begin position="295"/>
        <end position="428"/>
    </location>
</feature>
<gene>
    <name evidence="9" type="ORF">FSB_LOCUS27186</name>
</gene>
<dbReference type="GO" id="GO:0006952">
    <property type="term" value="P:defense response"/>
    <property type="evidence" value="ECO:0007669"/>
    <property type="project" value="UniProtKB-KW"/>
</dbReference>
<dbReference type="SUPFAM" id="SSF52058">
    <property type="entry name" value="L domain-like"/>
    <property type="match status" value="2"/>
</dbReference>
<keyword evidence="2" id="KW-0677">Repeat</keyword>
<keyword evidence="4" id="KW-0611">Plant defense</keyword>
<dbReference type="GO" id="GO:0005524">
    <property type="term" value="F:ATP binding"/>
    <property type="evidence" value="ECO:0007669"/>
    <property type="project" value="UniProtKB-KW"/>
</dbReference>
<feature type="domain" description="NB-ARC" evidence="6">
    <location>
        <begin position="173"/>
        <end position="252"/>
    </location>
</feature>
<evidence type="ECO:0000256" key="2">
    <source>
        <dbReference type="ARBA" id="ARBA00022737"/>
    </source>
</evidence>
<keyword evidence="5" id="KW-0067">ATP-binding</keyword>
<dbReference type="Pfam" id="PF00931">
    <property type="entry name" value="NB-ARC"/>
    <property type="match status" value="1"/>
</dbReference>
<dbReference type="PANTHER" id="PTHR36766">
    <property type="entry name" value="PLANT BROAD-SPECTRUM MILDEW RESISTANCE PROTEIN RPW8"/>
    <property type="match status" value="1"/>
</dbReference>
<dbReference type="Pfam" id="PF25019">
    <property type="entry name" value="LRR_R13L1-DRL21"/>
    <property type="match status" value="2"/>
</dbReference>
<organism evidence="9">
    <name type="scientific">Fagus sylvatica</name>
    <name type="common">Beechnut</name>
    <dbReference type="NCBI Taxonomy" id="28930"/>
    <lineage>
        <taxon>Eukaryota</taxon>
        <taxon>Viridiplantae</taxon>
        <taxon>Streptophyta</taxon>
        <taxon>Embryophyta</taxon>
        <taxon>Tracheophyta</taxon>
        <taxon>Spermatophyta</taxon>
        <taxon>Magnoliopsida</taxon>
        <taxon>eudicotyledons</taxon>
        <taxon>Gunneridae</taxon>
        <taxon>Pentapetalae</taxon>
        <taxon>rosids</taxon>
        <taxon>fabids</taxon>
        <taxon>Fagales</taxon>
        <taxon>Fagaceae</taxon>
        <taxon>Fagus</taxon>
    </lineage>
</organism>
<dbReference type="Gene3D" id="3.80.10.10">
    <property type="entry name" value="Ribonuclease Inhibitor"/>
    <property type="match status" value="3"/>
</dbReference>
<dbReference type="InterPro" id="IPR056789">
    <property type="entry name" value="LRR_R13L1-DRL21"/>
</dbReference>
<evidence type="ECO:0000256" key="5">
    <source>
        <dbReference type="ARBA" id="ARBA00022840"/>
    </source>
</evidence>
<evidence type="ECO:0008006" key="10">
    <source>
        <dbReference type="Google" id="ProtNLM"/>
    </source>
</evidence>
<evidence type="ECO:0000256" key="1">
    <source>
        <dbReference type="ARBA" id="ARBA00022614"/>
    </source>
</evidence>
<dbReference type="PRINTS" id="PR00364">
    <property type="entry name" value="DISEASERSIST"/>
</dbReference>
<evidence type="ECO:0000259" key="7">
    <source>
        <dbReference type="Pfam" id="PF18052"/>
    </source>
</evidence>
<dbReference type="AlphaFoldDB" id="A0A2N9GJD8"/>
<dbReference type="SUPFAM" id="SSF52540">
    <property type="entry name" value="P-loop containing nucleoside triphosphate hydrolases"/>
    <property type="match status" value="1"/>
</dbReference>
<protein>
    <recommendedName>
        <fullName evidence="10">Rx N-terminal domain-containing protein</fullName>
    </recommendedName>
</protein>
<evidence type="ECO:0000313" key="9">
    <source>
        <dbReference type="EMBL" id="SPC99304.1"/>
    </source>
</evidence>